<dbReference type="GO" id="GO:0008270">
    <property type="term" value="F:zinc ion binding"/>
    <property type="evidence" value="ECO:0007669"/>
    <property type="project" value="InterPro"/>
</dbReference>
<comment type="caution">
    <text evidence="2">The sequence shown here is derived from an EMBL/GenBank/DDBJ whole genome shotgun (WGS) entry which is preliminary data.</text>
</comment>
<keyword evidence="2" id="KW-0378">Hydrolase</keyword>
<protein>
    <submittedName>
        <fullName evidence="2">HNH endonuclease</fullName>
    </submittedName>
</protein>
<dbReference type="OrthoDB" id="489287at2"/>
<dbReference type="Gene3D" id="1.10.30.50">
    <property type="match status" value="1"/>
</dbReference>
<dbReference type="EMBL" id="APVL01000050">
    <property type="protein sequence ID" value="EWG08355.1"/>
    <property type="molecule type" value="Genomic_DNA"/>
</dbReference>
<dbReference type="GO" id="GO:0003676">
    <property type="term" value="F:nucleic acid binding"/>
    <property type="evidence" value="ECO:0007669"/>
    <property type="project" value="InterPro"/>
</dbReference>
<keyword evidence="2" id="KW-0540">Nuclease</keyword>
<dbReference type="CDD" id="cd00085">
    <property type="entry name" value="HNHc"/>
    <property type="match status" value="1"/>
</dbReference>
<dbReference type="SMART" id="SM00507">
    <property type="entry name" value="HNHc"/>
    <property type="match status" value="1"/>
</dbReference>
<feature type="domain" description="HNH nuclease" evidence="1">
    <location>
        <begin position="212"/>
        <end position="267"/>
    </location>
</feature>
<accession>W7KLS2</accession>
<dbReference type="InterPro" id="IPR003615">
    <property type="entry name" value="HNH_nuc"/>
</dbReference>
<dbReference type="Proteomes" id="UP000019270">
    <property type="component" value="Unassembled WGS sequence"/>
</dbReference>
<dbReference type="eggNOG" id="COG1403">
    <property type="taxonomic scope" value="Bacteria"/>
</dbReference>
<dbReference type="AlphaFoldDB" id="W7KLS2"/>
<organism evidence="2 3">
    <name type="scientific">Cytobacillus firmus DS1</name>
    <dbReference type="NCBI Taxonomy" id="1307436"/>
    <lineage>
        <taxon>Bacteria</taxon>
        <taxon>Bacillati</taxon>
        <taxon>Bacillota</taxon>
        <taxon>Bacilli</taxon>
        <taxon>Bacillales</taxon>
        <taxon>Bacillaceae</taxon>
        <taxon>Cytobacillus</taxon>
    </lineage>
</organism>
<proteinExistence type="predicted"/>
<gene>
    <name evidence="2" type="ORF">PBF_24668</name>
</gene>
<name>W7KLS2_CYTFI</name>
<reference evidence="2 3" key="2">
    <citation type="journal article" date="2016" name="Sci. Rep.">
        <title>A novel serine protease, Sep1, from Bacillus firmus DS-1 has nematicidal activity and degrades multiple intestinal-associated nematode proteins.</title>
        <authorList>
            <person name="Geng C."/>
            <person name="Nie X."/>
            <person name="Tang Z."/>
            <person name="Zhang Y."/>
            <person name="Lin J."/>
            <person name="Sun M."/>
            <person name="Peng D."/>
        </authorList>
    </citation>
    <scope>NUCLEOTIDE SEQUENCE [LARGE SCALE GENOMIC DNA]</scope>
    <source>
        <strain evidence="2 3">DS1</strain>
    </source>
</reference>
<dbReference type="RefSeq" id="WP_035333605.1">
    <property type="nucleotide sequence ID" value="NZ_APVL01000050.1"/>
</dbReference>
<dbReference type="SUPFAM" id="SSF54060">
    <property type="entry name" value="His-Me finger endonucleases"/>
    <property type="match status" value="1"/>
</dbReference>
<dbReference type="GO" id="GO:0004519">
    <property type="term" value="F:endonuclease activity"/>
    <property type="evidence" value="ECO:0007669"/>
    <property type="project" value="UniProtKB-KW"/>
</dbReference>
<dbReference type="Pfam" id="PF01844">
    <property type="entry name" value="HNH"/>
    <property type="match status" value="1"/>
</dbReference>
<evidence type="ECO:0000313" key="2">
    <source>
        <dbReference type="EMBL" id="EWG08355.1"/>
    </source>
</evidence>
<sequence>MGWDLKVGEIKSTYITDEDIWKVISNFFSRSYTTMSYKYGFFKTLIENLYNVNEDLELDFNKLFYSFAKINWNLVVHHQLWQSNNKKQASSIQKILEGYCDKYSIPPEWTFDKLDDKVQLEIIKDIKKTGKRYVIGAFYGDTKGLFYEFDRNKEYLKFNLPVYRFLQRHQKMITYLTNYHLALFLEKHNSVPNINYLLTKIENVSKRSSLNPFYQILLKYQENVCFYCRKSLGKKRNASHVDHFIPWSFVQSDNLWNLVLSCPSCNLKKNDNLAEKSFLYQIVERNEHLINSFNPVDIDLFSNYQHEKLVNLYNYSSYNGYIDSWKPKV</sequence>
<dbReference type="InterPro" id="IPR044925">
    <property type="entry name" value="His-Me_finger_sf"/>
</dbReference>
<reference evidence="3" key="1">
    <citation type="submission" date="2013-03" db="EMBL/GenBank/DDBJ databases">
        <title>Draft genome sequence of Bacillus firmus DS1.</title>
        <authorList>
            <person name="Peng D."/>
            <person name="Zhu L."/>
            <person name="Sun M."/>
        </authorList>
    </citation>
    <scope>NUCLEOTIDE SEQUENCE [LARGE SCALE GENOMIC DNA]</scope>
    <source>
        <strain evidence="3">DS1</strain>
    </source>
</reference>
<evidence type="ECO:0000259" key="1">
    <source>
        <dbReference type="SMART" id="SM00507"/>
    </source>
</evidence>
<dbReference type="PATRIC" id="fig|1307436.3.peg.5245"/>
<keyword evidence="2" id="KW-0255">Endonuclease</keyword>
<dbReference type="InterPro" id="IPR002711">
    <property type="entry name" value="HNH"/>
</dbReference>
<evidence type="ECO:0000313" key="3">
    <source>
        <dbReference type="Proteomes" id="UP000019270"/>
    </source>
</evidence>